<evidence type="ECO:0000313" key="3">
    <source>
        <dbReference type="Proteomes" id="UP000243359"/>
    </source>
</evidence>
<dbReference type="InterPro" id="IPR015797">
    <property type="entry name" value="NUDIX_hydrolase-like_dom_sf"/>
</dbReference>
<dbReference type="EMBL" id="LT629751">
    <property type="protein sequence ID" value="SDS21354.1"/>
    <property type="molecule type" value="Genomic_DNA"/>
</dbReference>
<reference evidence="3" key="1">
    <citation type="submission" date="2016-10" db="EMBL/GenBank/DDBJ databases">
        <authorList>
            <person name="Varghese N."/>
            <person name="Submissions S."/>
        </authorList>
    </citation>
    <scope>NUCLEOTIDE SEQUENCE [LARGE SCALE GENOMIC DNA]</scope>
    <source>
        <strain evidence="3">KCTC 32247</strain>
    </source>
</reference>
<protein>
    <submittedName>
        <fullName evidence="2">ADP-ribose pyrophosphatase YjhB, NUDIX family</fullName>
    </submittedName>
</protein>
<dbReference type="Pfam" id="PF00293">
    <property type="entry name" value="NUDIX"/>
    <property type="match status" value="1"/>
</dbReference>
<dbReference type="AlphaFoldDB" id="A0A1H1QD95"/>
<keyword evidence="3" id="KW-1185">Reference proteome</keyword>
<dbReference type="InterPro" id="IPR000086">
    <property type="entry name" value="NUDIX_hydrolase_dom"/>
</dbReference>
<sequence>MPIFHPQPDDEGKPVAIKYPSTPTGIEAWAAPAAIATVVPDGPVPTELNGVALTPWANYPRTDEGWAYLDGINEDLDEPPMEASGKKPAAGAVILEPDGRVWVVHPTNQFGGYQATFPKGRVYAGLSLQGAELRECWEETGLQVRITGWLGDFERTTTRSRLYLAKRVGGTPAAMGWESQAVSLVPLSKLGAMLNGAADKPVLERLMQVVATRPKLCPEDGEVIRHSGK</sequence>
<accession>A0A1H1QD95</accession>
<proteinExistence type="predicted"/>
<dbReference type="PROSITE" id="PS51462">
    <property type="entry name" value="NUDIX"/>
    <property type="match status" value="1"/>
</dbReference>
<dbReference type="OrthoDB" id="6934663at2"/>
<gene>
    <name evidence="2" type="ORF">SAMN05216221_1308</name>
</gene>
<feature type="domain" description="Nudix hydrolase" evidence="1">
    <location>
        <begin position="85"/>
        <end position="208"/>
    </location>
</feature>
<name>A0A1H1QD95_9PSED</name>
<dbReference type="RefSeq" id="WP_090348194.1">
    <property type="nucleotide sequence ID" value="NZ_LT629751.1"/>
</dbReference>
<dbReference type="GO" id="GO:0003824">
    <property type="term" value="F:catalytic activity"/>
    <property type="evidence" value="ECO:0007669"/>
    <property type="project" value="UniProtKB-ARBA"/>
</dbReference>
<dbReference type="Gene3D" id="3.90.79.10">
    <property type="entry name" value="Nucleoside Triphosphate Pyrophosphohydrolase"/>
    <property type="match status" value="1"/>
</dbReference>
<evidence type="ECO:0000313" key="2">
    <source>
        <dbReference type="EMBL" id="SDS21354.1"/>
    </source>
</evidence>
<evidence type="ECO:0000259" key="1">
    <source>
        <dbReference type="PROSITE" id="PS51462"/>
    </source>
</evidence>
<dbReference type="STRING" id="1392877.SAMN05216221_1308"/>
<dbReference type="SUPFAM" id="SSF55811">
    <property type="entry name" value="Nudix"/>
    <property type="match status" value="1"/>
</dbReference>
<dbReference type="CDD" id="cd02883">
    <property type="entry name" value="NUDIX_Hydrolase"/>
    <property type="match status" value="1"/>
</dbReference>
<organism evidence="2 3">
    <name type="scientific">Pseudomonas oryzae</name>
    <dbReference type="NCBI Taxonomy" id="1392877"/>
    <lineage>
        <taxon>Bacteria</taxon>
        <taxon>Pseudomonadati</taxon>
        <taxon>Pseudomonadota</taxon>
        <taxon>Gammaproteobacteria</taxon>
        <taxon>Pseudomonadales</taxon>
        <taxon>Pseudomonadaceae</taxon>
        <taxon>Pseudomonas</taxon>
    </lineage>
</organism>
<dbReference type="Proteomes" id="UP000243359">
    <property type="component" value="Chromosome I"/>
</dbReference>